<protein>
    <submittedName>
        <fullName evidence="1">Uncharacterized protein</fullName>
    </submittedName>
</protein>
<dbReference type="AlphaFoldDB" id="A0A0A9BH88"/>
<reference evidence="1" key="2">
    <citation type="journal article" date="2015" name="Data Brief">
        <title>Shoot transcriptome of the giant reed, Arundo donax.</title>
        <authorList>
            <person name="Barrero R.A."/>
            <person name="Guerrero F.D."/>
            <person name="Moolhuijzen P."/>
            <person name="Goolsby J.A."/>
            <person name="Tidwell J."/>
            <person name="Bellgard S.E."/>
            <person name="Bellgard M.I."/>
        </authorList>
    </citation>
    <scope>NUCLEOTIDE SEQUENCE</scope>
    <source>
        <tissue evidence="1">Shoot tissue taken approximately 20 cm above the soil surface</tissue>
    </source>
</reference>
<proteinExistence type="predicted"/>
<sequence>MSRECLHFEKLFYLWRVLSTLISNKLTDIHHIQCSYTIFNTILLILQSQAICNFNLFCM</sequence>
<reference evidence="1" key="1">
    <citation type="submission" date="2014-09" db="EMBL/GenBank/DDBJ databases">
        <authorList>
            <person name="Magalhaes I.L.F."/>
            <person name="Oliveira U."/>
            <person name="Santos F.R."/>
            <person name="Vidigal T.H.D.A."/>
            <person name="Brescovit A.D."/>
            <person name="Santos A.J."/>
        </authorList>
    </citation>
    <scope>NUCLEOTIDE SEQUENCE</scope>
    <source>
        <tissue evidence="1">Shoot tissue taken approximately 20 cm above the soil surface</tissue>
    </source>
</reference>
<name>A0A0A9BH88_ARUDO</name>
<organism evidence="1">
    <name type="scientific">Arundo donax</name>
    <name type="common">Giant reed</name>
    <name type="synonym">Donax arundinaceus</name>
    <dbReference type="NCBI Taxonomy" id="35708"/>
    <lineage>
        <taxon>Eukaryota</taxon>
        <taxon>Viridiplantae</taxon>
        <taxon>Streptophyta</taxon>
        <taxon>Embryophyta</taxon>
        <taxon>Tracheophyta</taxon>
        <taxon>Spermatophyta</taxon>
        <taxon>Magnoliopsida</taxon>
        <taxon>Liliopsida</taxon>
        <taxon>Poales</taxon>
        <taxon>Poaceae</taxon>
        <taxon>PACMAD clade</taxon>
        <taxon>Arundinoideae</taxon>
        <taxon>Arundineae</taxon>
        <taxon>Arundo</taxon>
    </lineage>
</organism>
<accession>A0A0A9BH88</accession>
<evidence type="ECO:0000313" key="1">
    <source>
        <dbReference type="EMBL" id="JAD58627.1"/>
    </source>
</evidence>
<dbReference type="EMBL" id="GBRH01239268">
    <property type="protein sequence ID" value="JAD58627.1"/>
    <property type="molecule type" value="Transcribed_RNA"/>
</dbReference>